<keyword evidence="13" id="KW-0752">Steroid biosynthesis</keyword>
<gene>
    <name evidence="16" type="ORF">BpHYR1_033608</name>
</gene>
<comment type="pathway">
    <text evidence="12 13">Isoprenoid biosynthesis; isopentenyl diphosphate biosynthesis via mevalonate pathway; isopentenyl diphosphate from (R)-mevalonate: step 1/3.</text>
</comment>
<dbReference type="PRINTS" id="PR00959">
    <property type="entry name" value="MEVGALKINASE"/>
</dbReference>
<evidence type="ECO:0000256" key="7">
    <source>
        <dbReference type="ARBA" id="ARBA00022741"/>
    </source>
</evidence>
<dbReference type="InterPro" id="IPR006205">
    <property type="entry name" value="Mev_gal_kin"/>
</dbReference>
<dbReference type="GO" id="GO:0004496">
    <property type="term" value="F:mevalonate kinase activity"/>
    <property type="evidence" value="ECO:0007669"/>
    <property type="project" value="UniProtKB-EC"/>
</dbReference>
<dbReference type="GO" id="GO:0016126">
    <property type="term" value="P:sterol biosynthetic process"/>
    <property type="evidence" value="ECO:0007669"/>
    <property type="project" value="UniProtKB-KW"/>
</dbReference>
<keyword evidence="10" id="KW-0460">Magnesium</keyword>
<protein>
    <recommendedName>
        <fullName evidence="3 13">Mevalonate kinase</fullName>
        <shortName evidence="13">MK</shortName>
        <ecNumber evidence="3 13">2.7.1.36</ecNumber>
    </recommendedName>
</protein>
<dbReference type="GO" id="GO:0005829">
    <property type="term" value="C:cytosol"/>
    <property type="evidence" value="ECO:0007669"/>
    <property type="project" value="TreeGrafter"/>
</dbReference>
<evidence type="ECO:0000256" key="1">
    <source>
        <dbReference type="ARBA" id="ARBA00004496"/>
    </source>
</evidence>
<dbReference type="Pfam" id="PF00288">
    <property type="entry name" value="GHMP_kinases_N"/>
    <property type="match status" value="1"/>
</dbReference>
<evidence type="ECO:0000256" key="8">
    <source>
        <dbReference type="ARBA" id="ARBA00022777"/>
    </source>
</evidence>
<dbReference type="AlphaFoldDB" id="A0A3M7SML3"/>
<keyword evidence="6 13" id="KW-0808">Transferase</keyword>
<keyword evidence="13" id="KW-0753">Steroid metabolism</keyword>
<evidence type="ECO:0000259" key="14">
    <source>
        <dbReference type="Pfam" id="PF00288"/>
    </source>
</evidence>
<dbReference type="Proteomes" id="UP000276133">
    <property type="component" value="Unassembled WGS sequence"/>
</dbReference>
<dbReference type="PROSITE" id="PS00627">
    <property type="entry name" value="GHMP_KINASES_ATP"/>
    <property type="match status" value="1"/>
</dbReference>
<evidence type="ECO:0000256" key="3">
    <source>
        <dbReference type="ARBA" id="ARBA00012103"/>
    </source>
</evidence>
<evidence type="ECO:0000313" key="17">
    <source>
        <dbReference type="Proteomes" id="UP000276133"/>
    </source>
</evidence>
<dbReference type="Gene3D" id="3.30.70.890">
    <property type="entry name" value="GHMP kinase, C-terminal domain"/>
    <property type="match status" value="1"/>
</dbReference>
<feature type="domain" description="GHMP kinase N-terminal" evidence="14">
    <location>
        <begin position="110"/>
        <end position="186"/>
    </location>
</feature>
<evidence type="ECO:0000256" key="5">
    <source>
        <dbReference type="ARBA" id="ARBA00022516"/>
    </source>
</evidence>
<dbReference type="PANTHER" id="PTHR43290">
    <property type="entry name" value="MEVALONATE KINASE"/>
    <property type="match status" value="1"/>
</dbReference>
<dbReference type="SUPFAM" id="SSF55060">
    <property type="entry name" value="GHMP Kinase, C-terminal domain"/>
    <property type="match status" value="1"/>
</dbReference>
<dbReference type="UniPathway" id="UPA00057">
    <property type="reaction ID" value="UER00098"/>
</dbReference>
<comment type="catalytic activity">
    <reaction evidence="13">
        <text>(R)-mevalonate + ATP = (R)-5-phosphomevalonate + ADP + H(+)</text>
        <dbReference type="Rhea" id="RHEA:17065"/>
        <dbReference type="ChEBI" id="CHEBI:15378"/>
        <dbReference type="ChEBI" id="CHEBI:30616"/>
        <dbReference type="ChEBI" id="CHEBI:36464"/>
        <dbReference type="ChEBI" id="CHEBI:58146"/>
        <dbReference type="ChEBI" id="CHEBI:456216"/>
        <dbReference type="EC" id="2.7.1.36"/>
    </reaction>
</comment>
<dbReference type="EMBL" id="REGN01001104">
    <property type="protein sequence ID" value="RNA37023.1"/>
    <property type="molecule type" value="Genomic_DNA"/>
</dbReference>
<keyword evidence="7 13" id="KW-0547">Nucleotide-binding</keyword>
<dbReference type="GO" id="GO:0005524">
    <property type="term" value="F:ATP binding"/>
    <property type="evidence" value="ECO:0007669"/>
    <property type="project" value="UniProtKB-KW"/>
</dbReference>
<dbReference type="InterPro" id="IPR036554">
    <property type="entry name" value="GHMP_kinase_C_sf"/>
</dbReference>
<sequence length="350" mass="38723">MFKEIKISSPGKIILCGEHAVVYGKKALACSVDLRTTLTASHTSNNFFQLILINLNKTVEIKKEDFMSIRSSPISSEPNAIINHLEKVENDKIVSSLKFFILLDPDLEWSKIAGLQVLVSSEIPIASGLGSSASYSTCLSSLFFVLGSNRVFSESDLETINRNAYYIEKFFHGNPSGLDNSVSTYGNFVVFEKGQIREKFTSDQKLNVLIINSQIPKQTLEQVKKVRSLYEKHTAVLDSLMNTVDILVDKFVQSLKEKSSLDGIKDLVTINQGLLYALQISNQSLNSIVNICEKFGFGAKITGAGGGGCCITIFDHANRLEELKLCLTENSFLPFETRLGSKGVRIDEIN</sequence>
<dbReference type="InterPro" id="IPR006204">
    <property type="entry name" value="GHMP_kinase_N_dom"/>
</dbReference>
<keyword evidence="13" id="KW-1207">Sterol metabolism</keyword>
<keyword evidence="4 13" id="KW-0963">Cytoplasm</keyword>
<evidence type="ECO:0000256" key="2">
    <source>
        <dbReference type="ARBA" id="ARBA00006495"/>
    </source>
</evidence>
<comment type="similarity">
    <text evidence="2 13">Belongs to the GHMP kinase family. Mevalonate kinase subfamily.</text>
</comment>
<accession>A0A3M7SML3</accession>
<keyword evidence="8 13" id="KW-0418">Kinase</keyword>
<keyword evidence="17" id="KW-1185">Reference proteome</keyword>
<dbReference type="EC" id="2.7.1.36" evidence="3 13"/>
<dbReference type="InterPro" id="IPR013750">
    <property type="entry name" value="GHMP_kinase_C_dom"/>
</dbReference>
<organism evidence="16 17">
    <name type="scientific">Brachionus plicatilis</name>
    <name type="common">Marine rotifer</name>
    <name type="synonym">Brachionus muelleri</name>
    <dbReference type="NCBI Taxonomy" id="10195"/>
    <lineage>
        <taxon>Eukaryota</taxon>
        <taxon>Metazoa</taxon>
        <taxon>Spiralia</taxon>
        <taxon>Gnathifera</taxon>
        <taxon>Rotifera</taxon>
        <taxon>Eurotatoria</taxon>
        <taxon>Monogononta</taxon>
        <taxon>Pseudotrocha</taxon>
        <taxon>Ploima</taxon>
        <taxon>Brachionidae</taxon>
        <taxon>Brachionus</taxon>
    </lineage>
</organism>
<evidence type="ECO:0000256" key="11">
    <source>
        <dbReference type="ARBA" id="ARBA00023098"/>
    </source>
</evidence>
<evidence type="ECO:0000256" key="12">
    <source>
        <dbReference type="ARBA" id="ARBA00029438"/>
    </source>
</evidence>
<dbReference type="PANTHER" id="PTHR43290:SF2">
    <property type="entry name" value="MEVALONATE KINASE"/>
    <property type="match status" value="1"/>
</dbReference>
<comment type="subcellular location">
    <subcellularLocation>
        <location evidence="1 13">Cytoplasm</location>
    </subcellularLocation>
</comment>
<evidence type="ECO:0000256" key="4">
    <source>
        <dbReference type="ARBA" id="ARBA00022490"/>
    </source>
</evidence>
<evidence type="ECO:0000256" key="9">
    <source>
        <dbReference type="ARBA" id="ARBA00022840"/>
    </source>
</evidence>
<keyword evidence="9 13" id="KW-0067">ATP-binding</keyword>
<keyword evidence="11 13" id="KW-0443">Lipid metabolism</keyword>
<feature type="domain" description="GHMP kinase C-terminal" evidence="15">
    <location>
        <begin position="258"/>
        <end position="328"/>
    </location>
</feature>
<dbReference type="NCBIfam" id="TIGR00549">
    <property type="entry name" value="mevalon_kin"/>
    <property type="match status" value="1"/>
</dbReference>
<comment type="caution">
    <text evidence="16">The sequence shown here is derived from an EMBL/GenBank/DDBJ whole genome shotgun (WGS) entry which is preliminary data.</text>
</comment>
<evidence type="ECO:0000256" key="6">
    <source>
        <dbReference type="ARBA" id="ARBA00022679"/>
    </source>
</evidence>
<dbReference type="InterPro" id="IPR014721">
    <property type="entry name" value="Ribsml_uS5_D2-typ_fold_subgr"/>
</dbReference>
<reference evidence="16 17" key="1">
    <citation type="journal article" date="2018" name="Sci. Rep.">
        <title>Genomic signatures of local adaptation to the degree of environmental predictability in rotifers.</title>
        <authorList>
            <person name="Franch-Gras L."/>
            <person name="Hahn C."/>
            <person name="Garcia-Roger E.M."/>
            <person name="Carmona M.J."/>
            <person name="Serra M."/>
            <person name="Gomez A."/>
        </authorList>
    </citation>
    <scope>NUCLEOTIDE SEQUENCE [LARGE SCALE GENOMIC DNA]</scope>
    <source>
        <strain evidence="16">HYR1</strain>
    </source>
</reference>
<dbReference type="SUPFAM" id="SSF54211">
    <property type="entry name" value="Ribosomal protein S5 domain 2-like"/>
    <property type="match status" value="1"/>
</dbReference>
<dbReference type="Gene3D" id="3.30.230.10">
    <property type="match status" value="1"/>
</dbReference>
<dbReference type="Pfam" id="PF08544">
    <property type="entry name" value="GHMP_kinases_C"/>
    <property type="match status" value="1"/>
</dbReference>
<evidence type="ECO:0000256" key="13">
    <source>
        <dbReference type="RuleBase" id="RU363087"/>
    </source>
</evidence>
<dbReference type="InterPro" id="IPR006203">
    <property type="entry name" value="GHMP_knse_ATP-bd_CS"/>
</dbReference>
<dbReference type="InterPro" id="IPR020568">
    <property type="entry name" value="Ribosomal_Su5_D2-typ_SF"/>
</dbReference>
<dbReference type="OrthoDB" id="1652964at2759"/>
<dbReference type="GO" id="GO:0019287">
    <property type="term" value="P:isopentenyl diphosphate biosynthetic process, mevalonate pathway"/>
    <property type="evidence" value="ECO:0007669"/>
    <property type="project" value="UniProtKB-UniPathway"/>
</dbReference>
<keyword evidence="5 13" id="KW-0444">Lipid biosynthesis</keyword>
<evidence type="ECO:0000256" key="10">
    <source>
        <dbReference type="ARBA" id="ARBA00022842"/>
    </source>
</evidence>
<evidence type="ECO:0000259" key="15">
    <source>
        <dbReference type="Pfam" id="PF08544"/>
    </source>
</evidence>
<dbReference type="STRING" id="10195.A0A3M7SML3"/>
<evidence type="ECO:0000313" key="16">
    <source>
        <dbReference type="EMBL" id="RNA37023.1"/>
    </source>
</evidence>
<name>A0A3M7SML3_BRAPC</name>
<keyword evidence="13" id="KW-0756">Sterol biosynthesis</keyword>
<proteinExistence type="inferred from homology"/>